<protein>
    <submittedName>
        <fullName evidence="1">Uncharacterized protein</fullName>
    </submittedName>
</protein>
<reference evidence="2" key="1">
    <citation type="journal article" date="2021" name="Syst. Appl. Microbiol.">
        <title>Roseomonas hellenica sp. nov., isolated from roots of wild-growing Alkanna tinctoria.</title>
        <authorList>
            <person name="Rat A."/>
            <person name="Naranjo H.D."/>
            <person name="Lebbe L."/>
            <person name="Cnockaert M."/>
            <person name="Krigas N."/>
            <person name="Grigoriadou K."/>
            <person name="Maloupa E."/>
            <person name="Willems A."/>
        </authorList>
    </citation>
    <scope>NUCLEOTIDE SEQUENCE [LARGE SCALE GENOMIC DNA]</scope>
    <source>
        <strain evidence="2">LMG 31159</strain>
    </source>
</reference>
<proteinExistence type="predicted"/>
<evidence type="ECO:0000313" key="1">
    <source>
        <dbReference type="EMBL" id="MBR0649219.1"/>
    </source>
</evidence>
<dbReference type="Proteomes" id="UP000698752">
    <property type="component" value="Unassembled WGS sequence"/>
</dbReference>
<dbReference type="SUPFAM" id="SSF52402">
    <property type="entry name" value="Adenine nucleotide alpha hydrolases-like"/>
    <property type="match status" value="1"/>
</dbReference>
<dbReference type="EMBL" id="JAAEDI010000005">
    <property type="protein sequence ID" value="MBR0649219.1"/>
    <property type="molecule type" value="Genomic_DNA"/>
</dbReference>
<name>A0ABS5EDX5_9PROT</name>
<dbReference type="RefSeq" id="WP_211866996.1">
    <property type="nucleotide sequence ID" value="NZ_JAAEDI010000005.1"/>
</dbReference>
<organism evidence="1 2">
    <name type="scientific">Neoroseomonas terrae</name>
    <dbReference type="NCBI Taxonomy" id="424799"/>
    <lineage>
        <taxon>Bacteria</taxon>
        <taxon>Pseudomonadati</taxon>
        <taxon>Pseudomonadota</taxon>
        <taxon>Alphaproteobacteria</taxon>
        <taxon>Acetobacterales</taxon>
        <taxon>Acetobacteraceae</taxon>
        <taxon>Neoroseomonas</taxon>
    </lineage>
</organism>
<gene>
    <name evidence="1" type="ORF">GXW78_06065</name>
</gene>
<keyword evidence="2" id="KW-1185">Reference proteome</keyword>
<evidence type="ECO:0000313" key="2">
    <source>
        <dbReference type="Proteomes" id="UP000698752"/>
    </source>
</evidence>
<sequence>MSDHIASGVPRGARQPHISAAREFRSDDDLAFHENAIVTAAALHLAEHRHVVLSYSGGAESGPLLHLLRPFRQSFTVVWNSRR</sequence>
<accession>A0ABS5EDX5</accession>
<comment type="caution">
    <text evidence="1">The sequence shown here is derived from an EMBL/GenBank/DDBJ whole genome shotgun (WGS) entry which is preliminary data.</text>
</comment>